<keyword evidence="1" id="KW-0456">Lyase</keyword>
<name>A0A5D3F801_9ACTN</name>
<keyword evidence="3" id="KW-0378">Hydrolase</keyword>
<evidence type="ECO:0000313" key="3">
    <source>
        <dbReference type="EMBL" id="TYK44431.1"/>
    </source>
</evidence>
<dbReference type="GO" id="GO:0019748">
    <property type="term" value="P:secondary metabolic process"/>
    <property type="evidence" value="ECO:0007669"/>
    <property type="project" value="TreeGrafter"/>
</dbReference>
<keyword evidence="4" id="KW-1185">Reference proteome</keyword>
<dbReference type="GO" id="GO:0016787">
    <property type="term" value="F:hydrolase activity"/>
    <property type="evidence" value="ECO:0007669"/>
    <property type="project" value="UniProtKB-KW"/>
</dbReference>
<dbReference type="GO" id="GO:0005737">
    <property type="term" value="C:cytoplasm"/>
    <property type="evidence" value="ECO:0007669"/>
    <property type="project" value="TreeGrafter"/>
</dbReference>
<dbReference type="PANTHER" id="PTHR21240">
    <property type="entry name" value="2-AMINO-3-CARBOXYLMUCONATE-6-SEMIALDEHYDE DECARBOXYLASE"/>
    <property type="match status" value="1"/>
</dbReference>
<comment type="caution">
    <text evidence="3">The sequence shown here is derived from an EMBL/GenBank/DDBJ whole genome shotgun (WGS) entry which is preliminary data.</text>
</comment>
<accession>A0A5D3F801</accession>
<protein>
    <submittedName>
        <fullName evidence="3">Amidohydrolase</fullName>
    </submittedName>
</protein>
<evidence type="ECO:0000256" key="1">
    <source>
        <dbReference type="ARBA" id="ARBA00023239"/>
    </source>
</evidence>
<dbReference type="EMBL" id="VSRQ01000008">
    <property type="protein sequence ID" value="TYK44431.1"/>
    <property type="molecule type" value="Genomic_DNA"/>
</dbReference>
<dbReference type="RefSeq" id="WP_148766511.1">
    <property type="nucleotide sequence ID" value="NZ_VSRQ01000008.1"/>
</dbReference>
<feature type="domain" description="Amidohydrolase-related" evidence="2">
    <location>
        <begin position="93"/>
        <end position="390"/>
    </location>
</feature>
<dbReference type="PANTHER" id="PTHR21240:SF28">
    <property type="entry name" value="ISO-OROTATE DECARBOXYLASE (EUROFUNG)"/>
    <property type="match status" value="1"/>
</dbReference>
<dbReference type="GO" id="GO:0016831">
    <property type="term" value="F:carboxy-lyase activity"/>
    <property type="evidence" value="ECO:0007669"/>
    <property type="project" value="InterPro"/>
</dbReference>
<dbReference type="Proteomes" id="UP000323505">
    <property type="component" value="Unassembled WGS sequence"/>
</dbReference>
<sequence>MTTIPRIISVDDHVVEPPDLWTSRLPGRFLDRGPRIVRQKGRLSMPGGWREDPDGDWADVWLYDDLVTPLMKLSAAVGFDEVGFGAVTFDDIRPGCWKQADRLADMDANHMEASLCFPNTLPRFCGQAFMERDDKELALLCVRAYNDWMIDEWCAGPARGRLIPLSMVPLWDAELAAEEVRRCAAKGSHAVTFSENPHPLGLPSIHSGVWDPFFAACEETGTVVCLHIGSSSSMPGTSPDAPFIISSTLTFQNAMGSMLDFVFSGTLARFPNLTLAYSEGQVGWMPYVMERADKLWHERSDNSFGTDLPEPPTSYIRGRVYGCIFDDETGLANRDVIGMDQICFETDYPHADSTYPDSADVAARICDKAGLDDTEIYKLLRGNAIRAFGLERYGIAA</sequence>
<organism evidence="3 4">
    <name type="scientific">Actinomadura decatromicini</name>
    <dbReference type="NCBI Taxonomy" id="2604572"/>
    <lineage>
        <taxon>Bacteria</taxon>
        <taxon>Bacillati</taxon>
        <taxon>Actinomycetota</taxon>
        <taxon>Actinomycetes</taxon>
        <taxon>Streptosporangiales</taxon>
        <taxon>Thermomonosporaceae</taxon>
        <taxon>Actinomadura</taxon>
    </lineage>
</organism>
<reference evidence="3 4" key="1">
    <citation type="submission" date="2019-08" db="EMBL/GenBank/DDBJ databases">
        <title>Actinomadura sp. nov. CYP1-5 isolated from mountain soil.</title>
        <authorList>
            <person name="Songsumanus A."/>
            <person name="Kuncharoen N."/>
            <person name="Kudo T."/>
            <person name="Yuki M."/>
            <person name="Igarashi Y."/>
            <person name="Tanasupawat S."/>
        </authorList>
    </citation>
    <scope>NUCLEOTIDE SEQUENCE [LARGE SCALE GENOMIC DNA]</scope>
    <source>
        <strain evidence="3 4">CYP1-5</strain>
    </source>
</reference>
<dbReference type="AlphaFoldDB" id="A0A5D3F801"/>
<proteinExistence type="predicted"/>
<evidence type="ECO:0000313" key="4">
    <source>
        <dbReference type="Proteomes" id="UP000323505"/>
    </source>
</evidence>
<dbReference type="InterPro" id="IPR032465">
    <property type="entry name" value="ACMSD"/>
</dbReference>
<dbReference type="SUPFAM" id="SSF51556">
    <property type="entry name" value="Metallo-dependent hydrolases"/>
    <property type="match status" value="1"/>
</dbReference>
<dbReference type="InterPro" id="IPR006680">
    <property type="entry name" value="Amidohydro-rel"/>
</dbReference>
<dbReference type="Pfam" id="PF04909">
    <property type="entry name" value="Amidohydro_2"/>
    <property type="match status" value="1"/>
</dbReference>
<gene>
    <name evidence="3" type="ORF">FXF68_33705</name>
</gene>
<dbReference type="InterPro" id="IPR032466">
    <property type="entry name" value="Metal_Hydrolase"/>
</dbReference>
<evidence type="ECO:0000259" key="2">
    <source>
        <dbReference type="Pfam" id="PF04909"/>
    </source>
</evidence>
<dbReference type="Gene3D" id="3.20.20.140">
    <property type="entry name" value="Metal-dependent hydrolases"/>
    <property type="match status" value="1"/>
</dbReference>